<name>A0A8S3RZU1_MYTED</name>
<dbReference type="OrthoDB" id="6020229at2759"/>
<evidence type="ECO:0000313" key="2">
    <source>
        <dbReference type="Proteomes" id="UP000683360"/>
    </source>
</evidence>
<dbReference type="EMBL" id="CAJPWZ010001387">
    <property type="protein sequence ID" value="CAG2213836.1"/>
    <property type="molecule type" value="Genomic_DNA"/>
</dbReference>
<dbReference type="AlphaFoldDB" id="A0A8S3RZU1"/>
<dbReference type="InterPro" id="IPR019375">
    <property type="entry name" value="Ribosomal_bS1m"/>
</dbReference>
<dbReference type="Proteomes" id="UP000683360">
    <property type="component" value="Unassembled WGS sequence"/>
</dbReference>
<gene>
    <name evidence="1" type="ORF">MEDL_27656</name>
</gene>
<keyword evidence="2" id="KW-1185">Reference proteome</keyword>
<comment type="caution">
    <text evidence="1">The sequence shown here is derived from an EMBL/GenBank/DDBJ whole genome shotgun (WGS) entry which is preliminary data.</text>
</comment>
<dbReference type="PANTHER" id="PTHR13447">
    <property type="entry name" value="MITOCHONDRIAL 28S RIBOSOMAL PROTEIN S28"/>
    <property type="match status" value="1"/>
</dbReference>
<accession>A0A8S3RZU1</accession>
<proteinExistence type="predicted"/>
<dbReference type="PANTHER" id="PTHR13447:SF2">
    <property type="entry name" value="SMALL RIBOSOMAL SUBUNIT PROTEIN BS1M"/>
    <property type="match status" value="1"/>
</dbReference>
<organism evidence="1 2">
    <name type="scientific">Mytilus edulis</name>
    <name type="common">Blue mussel</name>
    <dbReference type="NCBI Taxonomy" id="6550"/>
    <lineage>
        <taxon>Eukaryota</taxon>
        <taxon>Metazoa</taxon>
        <taxon>Spiralia</taxon>
        <taxon>Lophotrochozoa</taxon>
        <taxon>Mollusca</taxon>
        <taxon>Bivalvia</taxon>
        <taxon>Autobranchia</taxon>
        <taxon>Pteriomorphia</taxon>
        <taxon>Mytilida</taxon>
        <taxon>Mytiloidea</taxon>
        <taxon>Mytilidae</taxon>
        <taxon>Mytilinae</taxon>
        <taxon>Mytilus</taxon>
    </lineage>
</organism>
<reference evidence="1" key="1">
    <citation type="submission" date="2021-03" db="EMBL/GenBank/DDBJ databases">
        <authorList>
            <person name="Bekaert M."/>
        </authorList>
    </citation>
    <scope>NUCLEOTIDE SEQUENCE</scope>
</reference>
<dbReference type="GO" id="GO:0005763">
    <property type="term" value="C:mitochondrial small ribosomal subunit"/>
    <property type="evidence" value="ECO:0007669"/>
    <property type="project" value="TreeGrafter"/>
</dbReference>
<evidence type="ECO:0000313" key="1">
    <source>
        <dbReference type="EMBL" id="CAG2213836.1"/>
    </source>
</evidence>
<dbReference type="Pfam" id="PF10246">
    <property type="entry name" value="MRP-S35"/>
    <property type="match status" value="1"/>
</dbReference>
<sequence length="191" mass="21295">MAASMLSTRNLCRFINFRNKTKLVSFMCSSTGSDDPPSTQQTENQIEDTQHVHKVVQAFEKLDKIAHDVKVEDEPIKQAKQVDPNESFASLLRKSKLLQIGKPAGKIVTGKIIEVQDTDLYIDFGGKFHCVCPKPAVKPELYHRGVKVKLVLKDLEMSSSFLGSEKHLTLLEADAVLLGLLDKQESSSLKK</sequence>
<protein>
    <submittedName>
        <fullName evidence="1">MRPS28</fullName>
    </submittedName>
</protein>